<accession>Q2L249</accession>
<keyword evidence="2" id="KW-1003">Cell membrane</keyword>
<feature type="domain" description="Major facilitator superfamily (MFS) profile" evidence="7">
    <location>
        <begin position="19"/>
        <end position="392"/>
    </location>
</feature>
<evidence type="ECO:0000256" key="2">
    <source>
        <dbReference type="ARBA" id="ARBA00022475"/>
    </source>
</evidence>
<dbReference type="eggNOG" id="COG2814">
    <property type="taxonomic scope" value="Bacteria"/>
</dbReference>
<dbReference type="PROSITE" id="PS50850">
    <property type="entry name" value="MFS"/>
    <property type="match status" value="1"/>
</dbReference>
<dbReference type="InterPro" id="IPR020846">
    <property type="entry name" value="MFS_dom"/>
</dbReference>
<dbReference type="PANTHER" id="PTHR43124:SF3">
    <property type="entry name" value="CHLORAMPHENICOL EFFLUX PUMP RV0191"/>
    <property type="match status" value="1"/>
</dbReference>
<feature type="transmembrane region" description="Helical" evidence="6">
    <location>
        <begin position="85"/>
        <end position="102"/>
    </location>
</feature>
<evidence type="ECO:0000313" key="8">
    <source>
        <dbReference type="EMBL" id="CAJ49115.1"/>
    </source>
</evidence>
<organism evidence="8 9">
    <name type="scientific">Bordetella avium (strain 197N)</name>
    <dbReference type="NCBI Taxonomy" id="360910"/>
    <lineage>
        <taxon>Bacteria</taxon>
        <taxon>Pseudomonadati</taxon>
        <taxon>Pseudomonadota</taxon>
        <taxon>Betaproteobacteria</taxon>
        <taxon>Burkholderiales</taxon>
        <taxon>Alcaligenaceae</taxon>
        <taxon>Bordetella</taxon>
    </lineage>
</organism>
<dbReference type="Gene3D" id="1.20.1250.20">
    <property type="entry name" value="MFS general substrate transporter like domains"/>
    <property type="match status" value="1"/>
</dbReference>
<dbReference type="EMBL" id="AM167904">
    <property type="protein sequence ID" value="CAJ49115.1"/>
    <property type="molecule type" value="Genomic_DNA"/>
</dbReference>
<dbReference type="SUPFAM" id="SSF103473">
    <property type="entry name" value="MFS general substrate transporter"/>
    <property type="match status" value="1"/>
</dbReference>
<evidence type="ECO:0000256" key="3">
    <source>
        <dbReference type="ARBA" id="ARBA00022692"/>
    </source>
</evidence>
<dbReference type="InterPro" id="IPR036259">
    <property type="entry name" value="MFS_trans_sf"/>
</dbReference>
<feature type="transmembrane region" description="Helical" evidence="6">
    <location>
        <begin position="339"/>
        <end position="362"/>
    </location>
</feature>
<dbReference type="OrthoDB" id="7002695at2"/>
<dbReference type="KEGG" id="bav:BAV1502"/>
<feature type="transmembrane region" description="Helical" evidence="6">
    <location>
        <begin position="303"/>
        <end position="327"/>
    </location>
</feature>
<feature type="transmembrane region" description="Helical" evidence="6">
    <location>
        <begin position="171"/>
        <end position="193"/>
    </location>
</feature>
<evidence type="ECO:0000256" key="4">
    <source>
        <dbReference type="ARBA" id="ARBA00022989"/>
    </source>
</evidence>
<protein>
    <submittedName>
        <fullName evidence="8">Sugar efflux transporter</fullName>
    </submittedName>
</protein>
<evidence type="ECO:0000256" key="1">
    <source>
        <dbReference type="ARBA" id="ARBA00004651"/>
    </source>
</evidence>
<feature type="transmembrane region" description="Helical" evidence="6">
    <location>
        <begin position="368"/>
        <end position="387"/>
    </location>
</feature>
<feature type="transmembrane region" description="Helical" evidence="6">
    <location>
        <begin position="278"/>
        <end position="297"/>
    </location>
</feature>
<feature type="transmembrane region" description="Helical" evidence="6">
    <location>
        <begin position="54"/>
        <end position="73"/>
    </location>
</feature>
<feature type="transmembrane region" description="Helical" evidence="6">
    <location>
        <begin position="214"/>
        <end position="237"/>
    </location>
</feature>
<dbReference type="GO" id="GO:0022857">
    <property type="term" value="F:transmembrane transporter activity"/>
    <property type="evidence" value="ECO:0007669"/>
    <property type="project" value="InterPro"/>
</dbReference>
<feature type="transmembrane region" description="Helical" evidence="6">
    <location>
        <begin position="252"/>
        <end position="271"/>
    </location>
</feature>
<dbReference type="Pfam" id="PF07690">
    <property type="entry name" value="MFS_1"/>
    <property type="match status" value="1"/>
</dbReference>
<keyword evidence="4 6" id="KW-1133">Transmembrane helix</keyword>
<evidence type="ECO:0000256" key="5">
    <source>
        <dbReference type="ARBA" id="ARBA00023136"/>
    </source>
</evidence>
<gene>
    <name evidence="8" type="primary">sotB</name>
    <name evidence="8" type="ordered locus">BAV1502</name>
</gene>
<evidence type="ECO:0000256" key="6">
    <source>
        <dbReference type="SAM" id="Phobius"/>
    </source>
</evidence>
<keyword evidence="3 6" id="KW-0812">Transmembrane</keyword>
<dbReference type="InterPro" id="IPR050189">
    <property type="entry name" value="MFS_Efflux_Transporters"/>
</dbReference>
<dbReference type="AlphaFoldDB" id="Q2L249"/>
<dbReference type="Proteomes" id="UP000001977">
    <property type="component" value="Chromosome"/>
</dbReference>
<comment type="subcellular location">
    <subcellularLocation>
        <location evidence="1">Cell membrane</location>
        <topology evidence="1">Multi-pass membrane protein</topology>
    </subcellularLocation>
</comment>
<evidence type="ECO:0000259" key="7">
    <source>
        <dbReference type="PROSITE" id="PS50850"/>
    </source>
</evidence>
<dbReference type="InterPro" id="IPR011701">
    <property type="entry name" value="MFS"/>
</dbReference>
<dbReference type="HOGENOM" id="CLU_001265_61_1_4"/>
<keyword evidence="9" id="KW-1185">Reference proteome</keyword>
<dbReference type="GO" id="GO:0005886">
    <property type="term" value="C:plasma membrane"/>
    <property type="evidence" value="ECO:0007669"/>
    <property type="project" value="UniProtKB-SubCell"/>
</dbReference>
<name>Q2L249_BORA1</name>
<feature type="transmembrane region" description="Helical" evidence="6">
    <location>
        <begin position="114"/>
        <end position="132"/>
    </location>
</feature>
<keyword evidence="5 6" id="KW-0472">Membrane</keyword>
<dbReference type="CDD" id="cd17324">
    <property type="entry name" value="MFS_NepI_like"/>
    <property type="match status" value="1"/>
</dbReference>
<feature type="transmembrane region" description="Helical" evidence="6">
    <location>
        <begin position="144"/>
        <end position="165"/>
    </location>
</feature>
<feature type="transmembrane region" description="Helical" evidence="6">
    <location>
        <begin position="20"/>
        <end position="42"/>
    </location>
</feature>
<proteinExistence type="predicted"/>
<reference evidence="8 9" key="1">
    <citation type="journal article" date="2006" name="J. Bacteriol.">
        <title>Comparison of the genome sequence of the poultry pathogen Bordetella avium with those of B. bronchiseptica, B. pertussis, and B. parapertussis reveals extensive diversity in surface structures associated with host interaction.</title>
        <authorList>
            <person name="Sebaihia M."/>
            <person name="Preston A."/>
            <person name="Maskell D.J."/>
            <person name="Kuzmiak H."/>
            <person name="Connell T.D."/>
            <person name="King N.D."/>
            <person name="Orndorff P.E."/>
            <person name="Miyamoto D.M."/>
            <person name="Thomson N.R."/>
            <person name="Harris D."/>
            <person name="Goble A."/>
            <person name="Lord A."/>
            <person name="Murphy L."/>
            <person name="Quail M.A."/>
            <person name="Rutter S."/>
            <person name="Squares R."/>
            <person name="Squares S."/>
            <person name="Woodward J."/>
            <person name="Parkhill J."/>
            <person name="Temple L.M."/>
        </authorList>
    </citation>
    <scope>NUCLEOTIDE SEQUENCE [LARGE SCALE GENOMIC DNA]</scope>
    <source>
        <strain evidence="8 9">197N</strain>
    </source>
</reference>
<dbReference type="RefSeq" id="WP_012417179.1">
    <property type="nucleotide sequence ID" value="NC_010645.1"/>
</dbReference>
<dbReference type="PANTHER" id="PTHR43124">
    <property type="entry name" value="PURINE EFFLUX PUMP PBUE"/>
    <property type="match status" value="1"/>
</dbReference>
<evidence type="ECO:0000313" key="9">
    <source>
        <dbReference type="Proteomes" id="UP000001977"/>
    </source>
</evidence>
<sequence length="397" mass="41488">MTRALATPSRHAQQLPLGGLLALAMAAFITLLTEILPAGVLSSIAQSLEVSESLAGQFITVYAVGALVAAIPVMTLTQGVRRRPLLLFAIAGFAVVNLLTALSRDYTLSITARFFAGVFGGIVWSMLAGYAVRISPAHLSGRAIATVGIGGTIALVLGVPAGALLGRHIGWQAAFGLMSLLALVLIVWIKTVVPDFAGQNRDQRQPLAKVFLKPGIRAVLIVVFSFVVAHNILYIYIEPLLQVAGLASKVDVVLFTFGAGSVVGLWMVGALVDRRLRFLALANMLLFALAAMLFGLWGHAAPIVYSAAALWGLAVGGFGTLTQAALSRFAGDSVDVAQAMYTTGWNTAVAAGGIVGGLLLGWGKAQGLAWAAMAVLAISLIVTMGFMNPALRRQTRS</sequence>